<dbReference type="CDD" id="cd04783">
    <property type="entry name" value="HTH_MerR1"/>
    <property type="match status" value="1"/>
</dbReference>
<protein>
    <recommendedName>
        <fullName evidence="1">Mercuric resistance operon regulatory protein</fullName>
    </recommendedName>
</protein>
<comment type="function">
    <text evidence="7">Mediates the mercuric-dependent induction of mercury resistance operon. In the absence of mercury MerR represses transcription by binding tightly to the mer operator region; when mercury is present the dimeric complex binds a single ion and becomes a potent transcriptional activator, while remaining bound to the mer site.</text>
</comment>
<evidence type="ECO:0000256" key="1">
    <source>
        <dbReference type="ARBA" id="ARBA00017146"/>
    </source>
</evidence>
<keyword evidence="6" id="KW-0804">Transcription</keyword>
<dbReference type="RefSeq" id="WP_067486407.1">
    <property type="nucleotide sequence ID" value="NZ_JBHXPO010000006.1"/>
</dbReference>
<dbReference type="InterPro" id="IPR011794">
    <property type="entry name" value="MerR"/>
</dbReference>
<dbReference type="Pfam" id="PF09278">
    <property type="entry name" value="MerR-DNA-bind"/>
    <property type="match status" value="1"/>
</dbReference>
<feature type="coiled-coil region" evidence="8">
    <location>
        <begin position="81"/>
        <end position="108"/>
    </location>
</feature>
<dbReference type="InterPro" id="IPR047057">
    <property type="entry name" value="MerR_fam"/>
</dbReference>
<keyword evidence="8" id="KW-0175">Coiled coil</keyword>
<dbReference type="SUPFAM" id="SSF46955">
    <property type="entry name" value="Putative DNA-binding domain"/>
    <property type="match status" value="1"/>
</dbReference>
<evidence type="ECO:0000256" key="8">
    <source>
        <dbReference type="SAM" id="Coils"/>
    </source>
</evidence>
<evidence type="ECO:0000313" key="11">
    <source>
        <dbReference type="Proteomes" id="UP000295087"/>
    </source>
</evidence>
<evidence type="ECO:0000256" key="2">
    <source>
        <dbReference type="ARBA" id="ARBA00022466"/>
    </source>
</evidence>
<keyword evidence="11" id="KW-1185">Reference proteome</keyword>
<evidence type="ECO:0000256" key="3">
    <source>
        <dbReference type="ARBA" id="ARBA00022914"/>
    </source>
</evidence>
<keyword evidence="5 10" id="KW-0238">DNA-binding</keyword>
<dbReference type="EMBL" id="SNXK01000003">
    <property type="protein sequence ID" value="TDP38583.1"/>
    <property type="molecule type" value="Genomic_DNA"/>
</dbReference>
<keyword evidence="2" id="KW-0475">Mercuric resistance</keyword>
<accession>A0A4R6PLP9</accession>
<evidence type="ECO:0000256" key="6">
    <source>
        <dbReference type="ARBA" id="ARBA00023163"/>
    </source>
</evidence>
<proteinExistence type="predicted"/>
<gene>
    <name evidence="10" type="ORF">DFR75_103240</name>
</gene>
<dbReference type="GO" id="GO:0046689">
    <property type="term" value="P:response to mercury ion"/>
    <property type="evidence" value="ECO:0007669"/>
    <property type="project" value="UniProtKB-KW"/>
</dbReference>
<evidence type="ECO:0000256" key="7">
    <source>
        <dbReference type="ARBA" id="ARBA00024874"/>
    </source>
</evidence>
<dbReference type="SMART" id="SM00422">
    <property type="entry name" value="HTH_MERR"/>
    <property type="match status" value="1"/>
</dbReference>
<dbReference type="GO" id="GO:0045340">
    <property type="term" value="F:mercury ion binding"/>
    <property type="evidence" value="ECO:0007669"/>
    <property type="project" value="InterPro"/>
</dbReference>
<dbReference type="GO" id="GO:0003677">
    <property type="term" value="F:DNA binding"/>
    <property type="evidence" value="ECO:0007669"/>
    <property type="project" value="UniProtKB-KW"/>
</dbReference>
<evidence type="ECO:0000256" key="4">
    <source>
        <dbReference type="ARBA" id="ARBA00023015"/>
    </source>
</evidence>
<dbReference type="Gene3D" id="1.10.1660.10">
    <property type="match status" value="1"/>
</dbReference>
<dbReference type="InterPro" id="IPR009061">
    <property type="entry name" value="DNA-bd_dom_put_sf"/>
</dbReference>
<dbReference type="PANTHER" id="PTHR30204">
    <property type="entry name" value="REDOX-CYCLING DRUG-SENSING TRANSCRIPTIONAL ACTIVATOR SOXR"/>
    <property type="match status" value="1"/>
</dbReference>
<dbReference type="PANTHER" id="PTHR30204:SF94">
    <property type="entry name" value="HEAVY METAL-DEPENDENT TRANSCRIPTIONAL REGULATOR HI_0293-RELATED"/>
    <property type="match status" value="1"/>
</dbReference>
<dbReference type="PRINTS" id="PR00040">
    <property type="entry name" value="HTHMERR"/>
</dbReference>
<dbReference type="AlphaFoldDB" id="A0A4R6PLP9"/>
<reference evidence="10 11" key="1">
    <citation type="submission" date="2019-03" db="EMBL/GenBank/DDBJ databases">
        <title>Genomic Encyclopedia of Type Strains, Phase IV (KMG-IV): sequencing the most valuable type-strain genomes for metagenomic binning, comparative biology and taxonomic classification.</title>
        <authorList>
            <person name="Goeker M."/>
        </authorList>
    </citation>
    <scope>NUCLEOTIDE SEQUENCE [LARGE SCALE GENOMIC DNA]</scope>
    <source>
        <strain evidence="10 11">DSM 44496</strain>
    </source>
</reference>
<keyword evidence="3" id="KW-0476">Mercury</keyword>
<sequence>MRTGELAVQAGVNAQTLRYYEGRGLLALPLRSPAGYRDYPDEAVSVVRFVKRAQELGFSLAEIRELLHLADGGPDDCGTARVVAQARIDQLAQRISELQRMQQSLGELTRTCEMPRAQRSCPILSTLHQEDIS</sequence>
<evidence type="ECO:0000313" key="10">
    <source>
        <dbReference type="EMBL" id="TDP38583.1"/>
    </source>
</evidence>
<dbReference type="Pfam" id="PF00376">
    <property type="entry name" value="MerR"/>
    <property type="match status" value="1"/>
</dbReference>
<dbReference type="PROSITE" id="PS50937">
    <property type="entry name" value="HTH_MERR_2"/>
    <property type="match status" value="1"/>
</dbReference>
<dbReference type="InterPro" id="IPR000551">
    <property type="entry name" value="MerR-type_HTH_dom"/>
</dbReference>
<dbReference type="GO" id="GO:0003700">
    <property type="term" value="F:DNA-binding transcription factor activity"/>
    <property type="evidence" value="ECO:0007669"/>
    <property type="project" value="InterPro"/>
</dbReference>
<comment type="caution">
    <text evidence="10">The sequence shown here is derived from an EMBL/GenBank/DDBJ whole genome shotgun (WGS) entry which is preliminary data.</text>
</comment>
<evidence type="ECO:0000259" key="9">
    <source>
        <dbReference type="PROSITE" id="PS50937"/>
    </source>
</evidence>
<feature type="domain" description="HTH merR-type" evidence="9">
    <location>
        <begin position="1"/>
        <end position="69"/>
    </location>
</feature>
<evidence type="ECO:0000256" key="5">
    <source>
        <dbReference type="ARBA" id="ARBA00023125"/>
    </source>
</evidence>
<dbReference type="Proteomes" id="UP000295087">
    <property type="component" value="Unassembled WGS sequence"/>
</dbReference>
<name>A0A4R6PLP9_NOCIG</name>
<dbReference type="PROSITE" id="PS00552">
    <property type="entry name" value="HTH_MERR_1"/>
    <property type="match status" value="1"/>
</dbReference>
<organism evidence="10 11">
    <name type="scientific">Nocardia ignorata</name>
    <dbReference type="NCBI Taxonomy" id="145285"/>
    <lineage>
        <taxon>Bacteria</taxon>
        <taxon>Bacillati</taxon>
        <taxon>Actinomycetota</taxon>
        <taxon>Actinomycetes</taxon>
        <taxon>Mycobacteriales</taxon>
        <taxon>Nocardiaceae</taxon>
        <taxon>Nocardia</taxon>
    </lineage>
</organism>
<dbReference type="InterPro" id="IPR015358">
    <property type="entry name" value="Tscrpt_reg_MerR_DNA-bd"/>
</dbReference>
<keyword evidence="4" id="KW-0805">Transcription regulation</keyword>